<evidence type="ECO:0000256" key="9">
    <source>
        <dbReference type="SAM" id="Phobius"/>
    </source>
</evidence>
<keyword evidence="5" id="KW-0406">Ion transport</keyword>
<dbReference type="Proteomes" id="UP000667349">
    <property type="component" value="Unassembled WGS sequence"/>
</dbReference>
<feature type="region of interest" description="Disordered" evidence="8">
    <location>
        <begin position="197"/>
        <end position="228"/>
    </location>
</feature>
<dbReference type="EMBL" id="JAANHZ010000666">
    <property type="protein sequence ID" value="KAG5308283.1"/>
    <property type="molecule type" value="Genomic_DNA"/>
</dbReference>
<dbReference type="GO" id="GO:0001508">
    <property type="term" value="P:action potential"/>
    <property type="evidence" value="ECO:0007669"/>
    <property type="project" value="TreeGrafter"/>
</dbReference>
<keyword evidence="6 9" id="KW-0472">Membrane</keyword>
<dbReference type="InterPro" id="IPR024587">
    <property type="entry name" value="K_chnl_volt-dep_Kv4_C"/>
</dbReference>
<feature type="compositionally biased region" description="Polar residues" evidence="8">
    <location>
        <begin position="136"/>
        <end position="147"/>
    </location>
</feature>
<dbReference type="PANTHER" id="PTHR11537">
    <property type="entry name" value="VOLTAGE-GATED POTASSIUM CHANNEL"/>
    <property type="match status" value="1"/>
</dbReference>
<keyword evidence="12" id="KW-1185">Reference proteome</keyword>
<feature type="transmembrane region" description="Helical" evidence="9">
    <location>
        <begin position="6"/>
        <end position="31"/>
    </location>
</feature>
<dbReference type="InterPro" id="IPR028325">
    <property type="entry name" value="VG_K_chnl"/>
</dbReference>
<evidence type="ECO:0000313" key="11">
    <source>
        <dbReference type="EMBL" id="KAG5308283.1"/>
    </source>
</evidence>
<dbReference type="GO" id="GO:0008076">
    <property type="term" value="C:voltage-gated potassium channel complex"/>
    <property type="evidence" value="ECO:0007669"/>
    <property type="project" value="InterPro"/>
</dbReference>
<feature type="domain" description="Potassium channel voltage dependent Kv4 C-terminal" evidence="10">
    <location>
        <begin position="96"/>
        <end position="163"/>
    </location>
</feature>
<keyword evidence="7" id="KW-0407">Ion channel</keyword>
<evidence type="ECO:0000256" key="7">
    <source>
        <dbReference type="ARBA" id="ARBA00023303"/>
    </source>
</evidence>
<feature type="compositionally biased region" description="Low complexity" evidence="8">
    <location>
        <begin position="203"/>
        <end position="215"/>
    </location>
</feature>
<comment type="subcellular location">
    <subcellularLocation>
        <location evidence="1">Membrane</location>
        <topology evidence="1">Multi-pass membrane protein</topology>
    </subcellularLocation>
</comment>
<sequence>MVPKTIAGKIVGGVCSLSGVLVIALPVPVIVSNFSRIYHQNQRADKRKAQRKARLARIRIAKASSGAAFVSKKKAAEARLAAQESGLQLEEFYKEEDIFELQHHHLLRCLEKTTDREFVEMEVPYNGAPKRPGSPSPLTSPAHSTASRGGLLQSCCGRCYPQRYQPKEQREPVVEHPLQISQDLKKRDSHICDMQALQPLPAPTNTANTAPAMTTSGGQPPLPVSETV</sequence>
<evidence type="ECO:0000256" key="4">
    <source>
        <dbReference type="ARBA" id="ARBA00022989"/>
    </source>
</evidence>
<evidence type="ECO:0000313" key="12">
    <source>
        <dbReference type="Proteomes" id="UP000667349"/>
    </source>
</evidence>
<comment type="caution">
    <text evidence="11">The sequence shown here is derived from an EMBL/GenBank/DDBJ whole genome shotgun (WGS) entry which is preliminary data.</text>
</comment>
<feature type="non-terminal residue" evidence="11">
    <location>
        <position position="1"/>
    </location>
</feature>
<accession>A0A836JD18</accession>
<evidence type="ECO:0000256" key="5">
    <source>
        <dbReference type="ARBA" id="ARBA00023065"/>
    </source>
</evidence>
<evidence type="ECO:0000256" key="2">
    <source>
        <dbReference type="ARBA" id="ARBA00022448"/>
    </source>
</evidence>
<keyword evidence="2" id="KW-0813">Transport</keyword>
<evidence type="ECO:0000256" key="6">
    <source>
        <dbReference type="ARBA" id="ARBA00023136"/>
    </source>
</evidence>
<gene>
    <name evidence="11" type="primary">Shal_1</name>
    <name evidence="11" type="ORF">G6Z75_0007327</name>
</gene>
<evidence type="ECO:0000256" key="8">
    <source>
        <dbReference type="SAM" id="MobiDB-lite"/>
    </source>
</evidence>
<reference evidence="11" key="1">
    <citation type="submission" date="2020-02" db="EMBL/GenBank/DDBJ databases">
        <title>Relaxed selection underlies rapid genomic changes in the transitions from sociality to social parasitism in ants.</title>
        <authorList>
            <person name="Bi X."/>
        </authorList>
    </citation>
    <scope>NUCLEOTIDE SEQUENCE</scope>
    <source>
        <strain evidence="11">BGI-DK2013a</strain>
        <tissue evidence="11">Whole body</tissue>
    </source>
</reference>
<dbReference type="SUPFAM" id="SSF81324">
    <property type="entry name" value="Voltage-gated potassium channels"/>
    <property type="match status" value="1"/>
</dbReference>
<evidence type="ECO:0000259" key="10">
    <source>
        <dbReference type="Pfam" id="PF11879"/>
    </source>
</evidence>
<feature type="region of interest" description="Disordered" evidence="8">
    <location>
        <begin position="125"/>
        <end position="149"/>
    </location>
</feature>
<name>A0A836JD18_9HYME</name>
<dbReference type="Pfam" id="PF11879">
    <property type="entry name" value="DUF3399"/>
    <property type="match status" value="1"/>
</dbReference>
<keyword evidence="4 9" id="KW-1133">Transmembrane helix</keyword>
<dbReference type="AlphaFoldDB" id="A0A836JD18"/>
<keyword evidence="3 9" id="KW-0812">Transmembrane</keyword>
<evidence type="ECO:0000256" key="1">
    <source>
        <dbReference type="ARBA" id="ARBA00004141"/>
    </source>
</evidence>
<proteinExistence type="predicted"/>
<feature type="non-terminal residue" evidence="11">
    <location>
        <position position="228"/>
    </location>
</feature>
<dbReference type="PANTHER" id="PTHR11537:SF105">
    <property type="entry name" value="POTASSIUM VOLTAGE-GATED CHANNEL PROTEIN SHAL"/>
    <property type="match status" value="1"/>
</dbReference>
<evidence type="ECO:0000256" key="3">
    <source>
        <dbReference type="ARBA" id="ARBA00022692"/>
    </source>
</evidence>
<protein>
    <submittedName>
        <fullName evidence="11">KCNAL protein</fullName>
    </submittedName>
</protein>
<dbReference type="Gene3D" id="1.10.287.70">
    <property type="match status" value="1"/>
</dbReference>
<organism evidence="11 12">
    <name type="scientific">Acromyrmex insinuator</name>
    <dbReference type="NCBI Taxonomy" id="230686"/>
    <lineage>
        <taxon>Eukaryota</taxon>
        <taxon>Metazoa</taxon>
        <taxon>Ecdysozoa</taxon>
        <taxon>Arthropoda</taxon>
        <taxon>Hexapoda</taxon>
        <taxon>Insecta</taxon>
        <taxon>Pterygota</taxon>
        <taxon>Neoptera</taxon>
        <taxon>Endopterygota</taxon>
        <taxon>Hymenoptera</taxon>
        <taxon>Apocrita</taxon>
        <taxon>Aculeata</taxon>
        <taxon>Formicoidea</taxon>
        <taxon>Formicidae</taxon>
        <taxon>Myrmicinae</taxon>
        <taxon>Acromyrmex</taxon>
    </lineage>
</organism>
<dbReference type="GO" id="GO:0005250">
    <property type="term" value="F:A-type (transient outward) potassium channel activity"/>
    <property type="evidence" value="ECO:0007669"/>
    <property type="project" value="TreeGrafter"/>
</dbReference>